<comment type="similarity">
    <text evidence="6">Belongs to the peroxidase family.</text>
</comment>
<evidence type="ECO:0000256" key="1">
    <source>
        <dbReference type="ARBA" id="ARBA00022559"/>
    </source>
</evidence>
<dbReference type="PANTHER" id="PTHR31356">
    <property type="entry name" value="THYLAKOID LUMENAL 29 KDA PROTEIN, CHLOROPLASTIC-RELATED"/>
    <property type="match status" value="1"/>
</dbReference>
<proteinExistence type="inferred from homology"/>
<dbReference type="GO" id="GO:0042744">
    <property type="term" value="P:hydrogen peroxide catabolic process"/>
    <property type="evidence" value="ECO:0007669"/>
    <property type="project" value="TreeGrafter"/>
</dbReference>
<evidence type="ECO:0000259" key="9">
    <source>
        <dbReference type="PROSITE" id="PS50873"/>
    </source>
</evidence>
<dbReference type="PROSITE" id="PS00436">
    <property type="entry name" value="PEROXIDASE_2"/>
    <property type="match status" value="1"/>
</dbReference>
<keyword evidence="8" id="KW-0472">Membrane</keyword>
<evidence type="ECO:0000256" key="5">
    <source>
        <dbReference type="ARBA" id="ARBA00023004"/>
    </source>
</evidence>
<dbReference type="PRINTS" id="PR00458">
    <property type="entry name" value="PEROXIDASE"/>
</dbReference>
<evidence type="ECO:0000256" key="6">
    <source>
        <dbReference type="RuleBase" id="RU004241"/>
    </source>
</evidence>
<reference evidence="10" key="1">
    <citation type="submission" date="2023-04" db="EMBL/GenBank/DDBJ databases">
        <authorList>
            <person name="Vijverberg K."/>
            <person name="Xiong W."/>
            <person name="Schranz E."/>
        </authorList>
    </citation>
    <scope>NUCLEOTIDE SEQUENCE</scope>
</reference>
<dbReference type="InterPro" id="IPR019794">
    <property type="entry name" value="Peroxidases_AS"/>
</dbReference>
<evidence type="ECO:0000256" key="7">
    <source>
        <dbReference type="SAM" id="MobiDB-lite"/>
    </source>
</evidence>
<dbReference type="Gene3D" id="1.10.520.10">
    <property type="match status" value="1"/>
</dbReference>
<keyword evidence="1" id="KW-0575">Peroxidase</keyword>
<keyword evidence="11" id="KW-1185">Reference proteome</keyword>
<keyword evidence="2" id="KW-0349">Heme</keyword>
<feature type="compositionally biased region" description="Gly residues" evidence="7">
    <location>
        <begin position="324"/>
        <end position="351"/>
    </location>
</feature>
<dbReference type="GO" id="GO:0009507">
    <property type="term" value="C:chloroplast"/>
    <property type="evidence" value="ECO:0007669"/>
    <property type="project" value="TreeGrafter"/>
</dbReference>
<accession>A0AA36ELJ0</accession>
<dbReference type="GO" id="GO:0034599">
    <property type="term" value="P:cellular response to oxidative stress"/>
    <property type="evidence" value="ECO:0007669"/>
    <property type="project" value="InterPro"/>
</dbReference>
<dbReference type="AlphaFoldDB" id="A0AA36ELJ0"/>
<evidence type="ECO:0000256" key="2">
    <source>
        <dbReference type="ARBA" id="ARBA00022617"/>
    </source>
</evidence>
<feature type="domain" description="Plant heme peroxidase family profile" evidence="9">
    <location>
        <begin position="29"/>
        <end position="269"/>
    </location>
</feature>
<dbReference type="PRINTS" id="PR00459">
    <property type="entry name" value="ASPEROXIDASE"/>
</dbReference>
<keyword evidence="5" id="KW-0408">Iron</keyword>
<evidence type="ECO:0000313" key="10">
    <source>
        <dbReference type="EMBL" id="CAI9297820.1"/>
    </source>
</evidence>
<evidence type="ECO:0000256" key="4">
    <source>
        <dbReference type="ARBA" id="ARBA00023002"/>
    </source>
</evidence>
<dbReference type="SUPFAM" id="SSF48113">
    <property type="entry name" value="Heme-dependent peroxidases"/>
    <property type="match status" value="1"/>
</dbReference>
<dbReference type="InterPro" id="IPR002016">
    <property type="entry name" value="Haem_peroxidase"/>
</dbReference>
<dbReference type="Proteomes" id="UP001177003">
    <property type="component" value="Chromosome 8"/>
</dbReference>
<evidence type="ECO:0000256" key="8">
    <source>
        <dbReference type="SAM" id="Phobius"/>
    </source>
</evidence>
<dbReference type="Gene3D" id="1.10.420.10">
    <property type="entry name" value="Peroxidase, domain 2"/>
    <property type="match status" value="1"/>
</dbReference>
<dbReference type="GO" id="GO:0004601">
    <property type="term" value="F:peroxidase activity"/>
    <property type="evidence" value="ECO:0007669"/>
    <property type="project" value="UniProtKB-KW"/>
</dbReference>
<keyword evidence="8" id="KW-0812">Transmembrane</keyword>
<sequence length="374" mass="41383">MPVVDAVYSAEIRKARRDLHHLISSKSCAPIMLRLAFHDAATYCKETQTGGPNGSIRKPEEFEQSVNKGLKTAIDFCEQIKLKHPIISYADIYQLAGVVAVEVAGGPTIEFIPGRKDSEEWTAEGRLPDAEKGASDLRAKFNRMGLCSDRDIVVLWGGHILDRAQEDRSDFDGPWIGKPLKFDNSYFKELLKAHKDEFMKLDPWALQGFQGKRLANLLNEEPEGLLLLPSDRLLMTNAWFRLYVITYAKNPNSFLEQYAISHKKLSELGFIKRPPFPLYYVYMNKKNNKSNMLPQTIAGLAIAASVMIIWYRIRRRKKKERKSGGGGGGGGAECNGDGGSGSDIDGGSGVGGGGQWAEVVAAVMARLACEKNIT</sequence>
<feature type="transmembrane region" description="Helical" evidence="8">
    <location>
        <begin position="292"/>
        <end position="313"/>
    </location>
</feature>
<dbReference type="InterPro" id="IPR002207">
    <property type="entry name" value="Peroxidase_I"/>
</dbReference>
<keyword evidence="8" id="KW-1133">Transmembrane helix</keyword>
<dbReference type="GO" id="GO:0000302">
    <property type="term" value="P:response to reactive oxygen species"/>
    <property type="evidence" value="ECO:0007669"/>
    <property type="project" value="TreeGrafter"/>
</dbReference>
<feature type="region of interest" description="Disordered" evidence="7">
    <location>
        <begin position="320"/>
        <end position="351"/>
    </location>
</feature>
<evidence type="ECO:0000313" key="11">
    <source>
        <dbReference type="Proteomes" id="UP001177003"/>
    </source>
</evidence>
<evidence type="ECO:0000256" key="3">
    <source>
        <dbReference type="ARBA" id="ARBA00022723"/>
    </source>
</evidence>
<keyword evidence="4" id="KW-0560">Oxidoreductase</keyword>
<protein>
    <recommendedName>
        <fullName evidence="9">Plant heme peroxidase family profile domain-containing protein</fullName>
    </recommendedName>
</protein>
<dbReference type="GO" id="GO:0046872">
    <property type="term" value="F:metal ion binding"/>
    <property type="evidence" value="ECO:0007669"/>
    <property type="project" value="UniProtKB-KW"/>
</dbReference>
<organism evidence="10 11">
    <name type="scientific">Lactuca saligna</name>
    <name type="common">Willowleaf lettuce</name>
    <dbReference type="NCBI Taxonomy" id="75948"/>
    <lineage>
        <taxon>Eukaryota</taxon>
        <taxon>Viridiplantae</taxon>
        <taxon>Streptophyta</taxon>
        <taxon>Embryophyta</taxon>
        <taxon>Tracheophyta</taxon>
        <taxon>Spermatophyta</taxon>
        <taxon>Magnoliopsida</taxon>
        <taxon>eudicotyledons</taxon>
        <taxon>Gunneridae</taxon>
        <taxon>Pentapetalae</taxon>
        <taxon>asterids</taxon>
        <taxon>campanulids</taxon>
        <taxon>Asterales</taxon>
        <taxon>Asteraceae</taxon>
        <taxon>Cichorioideae</taxon>
        <taxon>Cichorieae</taxon>
        <taxon>Lactucinae</taxon>
        <taxon>Lactuca</taxon>
    </lineage>
</organism>
<dbReference type="EMBL" id="OX465084">
    <property type="protein sequence ID" value="CAI9297820.1"/>
    <property type="molecule type" value="Genomic_DNA"/>
</dbReference>
<dbReference type="PANTHER" id="PTHR31356:SF61">
    <property type="entry name" value="L-ASCORBATE PEROXIDASE 3, PEROXISOMAL-RELATED"/>
    <property type="match status" value="1"/>
</dbReference>
<dbReference type="GO" id="GO:0020037">
    <property type="term" value="F:heme binding"/>
    <property type="evidence" value="ECO:0007669"/>
    <property type="project" value="InterPro"/>
</dbReference>
<name>A0AA36ELJ0_LACSI</name>
<dbReference type="PROSITE" id="PS50873">
    <property type="entry name" value="PEROXIDASE_4"/>
    <property type="match status" value="1"/>
</dbReference>
<keyword evidence="3" id="KW-0479">Metal-binding</keyword>
<gene>
    <name evidence="10" type="ORF">LSALG_LOCUS36607</name>
</gene>
<dbReference type="Pfam" id="PF00141">
    <property type="entry name" value="peroxidase"/>
    <property type="match status" value="1"/>
</dbReference>
<dbReference type="InterPro" id="IPR044831">
    <property type="entry name" value="Ccp1-like"/>
</dbReference>
<dbReference type="InterPro" id="IPR010255">
    <property type="entry name" value="Haem_peroxidase_sf"/>
</dbReference>